<proteinExistence type="predicted"/>
<comment type="caution">
    <text evidence="1">The sequence shown here is derived from an EMBL/GenBank/DDBJ whole genome shotgun (WGS) entry which is preliminary data.</text>
</comment>
<protein>
    <submittedName>
        <fullName evidence="1">Uncharacterized protein</fullName>
    </submittedName>
</protein>
<dbReference type="EMBL" id="BEGY01000072">
    <property type="protein sequence ID" value="GAX81912.1"/>
    <property type="molecule type" value="Genomic_DNA"/>
</dbReference>
<evidence type="ECO:0000313" key="1">
    <source>
        <dbReference type="EMBL" id="GAX81912.1"/>
    </source>
</evidence>
<organism evidence="1 2">
    <name type="scientific">Chlamydomonas eustigma</name>
    <dbReference type="NCBI Taxonomy" id="1157962"/>
    <lineage>
        <taxon>Eukaryota</taxon>
        <taxon>Viridiplantae</taxon>
        <taxon>Chlorophyta</taxon>
        <taxon>core chlorophytes</taxon>
        <taxon>Chlorophyceae</taxon>
        <taxon>CS clade</taxon>
        <taxon>Chlamydomonadales</taxon>
        <taxon>Chlamydomonadaceae</taxon>
        <taxon>Chlamydomonas</taxon>
    </lineage>
</organism>
<dbReference type="Proteomes" id="UP000232323">
    <property type="component" value="Unassembled WGS sequence"/>
</dbReference>
<accession>A0A250XG62</accession>
<name>A0A250XG62_9CHLO</name>
<reference evidence="1 2" key="1">
    <citation type="submission" date="2017-08" db="EMBL/GenBank/DDBJ databases">
        <title>Acidophilic green algal genome provides insights into adaptation to an acidic environment.</title>
        <authorList>
            <person name="Hirooka S."/>
            <person name="Hirose Y."/>
            <person name="Kanesaki Y."/>
            <person name="Higuchi S."/>
            <person name="Fujiwara T."/>
            <person name="Onuma R."/>
            <person name="Era A."/>
            <person name="Ohbayashi R."/>
            <person name="Uzuka A."/>
            <person name="Nozaki H."/>
            <person name="Yoshikawa H."/>
            <person name="Miyagishima S.Y."/>
        </authorList>
    </citation>
    <scope>NUCLEOTIDE SEQUENCE [LARGE SCALE GENOMIC DNA]</scope>
    <source>
        <strain evidence="1 2">NIES-2499</strain>
    </source>
</reference>
<sequence>MSKQGVLGLFGIFDRTTAAINSNAVQALLFLHSLQWKARLLLYSIWVALVMVRVRGVGKVVSSKLELRLRINQSKWPYIEVCIRLGYCCSELAHPKGRGMR</sequence>
<keyword evidence="2" id="KW-1185">Reference proteome</keyword>
<evidence type="ECO:0000313" key="2">
    <source>
        <dbReference type="Proteomes" id="UP000232323"/>
    </source>
</evidence>
<dbReference type="AlphaFoldDB" id="A0A250XG62"/>
<gene>
    <name evidence="1" type="ORF">CEUSTIGMA_g9340.t1</name>
</gene>